<comment type="caution">
    <text evidence="1">The sequence shown here is derived from an EMBL/GenBank/DDBJ whole genome shotgun (WGS) entry which is preliminary data.</text>
</comment>
<name>A0A176WCE0_MARPO</name>
<evidence type="ECO:0000313" key="2">
    <source>
        <dbReference type="Proteomes" id="UP000077202"/>
    </source>
</evidence>
<accession>A0A176WCE0</accession>
<dbReference type="AlphaFoldDB" id="A0A176WCE0"/>
<reference evidence="1" key="1">
    <citation type="submission" date="2016-03" db="EMBL/GenBank/DDBJ databases">
        <title>Mechanisms controlling the formation of the plant cell surface in tip-growing cells are functionally conserved among land plants.</title>
        <authorList>
            <person name="Honkanen S."/>
            <person name="Jones V.A."/>
            <person name="Morieri G."/>
            <person name="Champion C."/>
            <person name="Hetherington A.J."/>
            <person name="Kelly S."/>
            <person name="Saint-Marcoux D."/>
            <person name="Proust H."/>
            <person name="Prescott H."/>
            <person name="Dolan L."/>
        </authorList>
    </citation>
    <scope>NUCLEOTIDE SEQUENCE [LARGE SCALE GENOMIC DNA]</scope>
    <source>
        <tissue evidence="1">Whole gametophyte</tissue>
    </source>
</reference>
<protein>
    <submittedName>
        <fullName evidence="1">Uncharacterized protein</fullName>
    </submittedName>
</protein>
<evidence type="ECO:0000313" key="1">
    <source>
        <dbReference type="EMBL" id="OAE30604.1"/>
    </source>
</evidence>
<proteinExistence type="predicted"/>
<keyword evidence="2" id="KW-1185">Reference proteome</keyword>
<dbReference type="EMBL" id="LVLJ01001294">
    <property type="protein sequence ID" value="OAE30604.1"/>
    <property type="molecule type" value="Genomic_DNA"/>
</dbReference>
<organism evidence="1 2">
    <name type="scientific">Marchantia polymorpha subsp. ruderalis</name>
    <dbReference type="NCBI Taxonomy" id="1480154"/>
    <lineage>
        <taxon>Eukaryota</taxon>
        <taxon>Viridiplantae</taxon>
        <taxon>Streptophyta</taxon>
        <taxon>Embryophyta</taxon>
        <taxon>Marchantiophyta</taxon>
        <taxon>Marchantiopsida</taxon>
        <taxon>Marchantiidae</taxon>
        <taxon>Marchantiales</taxon>
        <taxon>Marchantiaceae</taxon>
        <taxon>Marchantia</taxon>
    </lineage>
</organism>
<dbReference type="Proteomes" id="UP000077202">
    <property type="component" value="Unassembled WGS sequence"/>
</dbReference>
<sequence>MLRELKMRATTLMSGDGRSWRQVAKRLELFLSRSREAIPNLEAEWKRVALRLEESQRRAEKADAAHRQLRDETINKLRVRVEKCLRGFAL</sequence>
<gene>
    <name evidence="1" type="ORF">AXG93_2909s1070</name>
</gene>